<feature type="domain" description="Peptidase A1" evidence="7">
    <location>
        <begin position="109"/>
        <end position="465"/>
    </location>
</feature>
<dbReference type="InterPro" id="IPR032861">
    <property type="entry name" value="TAXi_N"/>
</dbReference>
<sequence>MASTTTILLLSFLFLLCSTLNFIPTKSSDNSYINSIINNEGFSISLIHRDSPLSPLYNHSMNSLKGHGPMACNFTRPRSLVGSSLLSSQLMNDPPSDFSSQVVYDRCEYIASYYIGTPPQKVYAFIDTAGDITWTNAKTAFDSAMSTTYKELPCNDNTCKLLNSNSRTCNKNKNEACTYEVKYENGPSTFGVLSRDKFWFDADPSGQSSPRDVGVLSFGQNDVVSPDDFNGLKVHGSLGLSRDPPFSLIHQLGIKRFSHCFMRASAGVSSTLHFGSRAVIHPEHVTPLVQLPSNEPQLYYVDLEGISVGNTRVNLPPGIFKRNSDERRGGFLIDSGTRFTLLRSEAYDPLLNLVKQMVPFPETILPPEYHQQPGYEKELCFEANKSKDELIDSLPRVTLHFAGGFDHPLLNFVVYIFFAKDGDSNVFCLGFLRSDSKDDVSFLGNVQMANMNIGFDLENNMVSFTNTDCAAASEYNMI</sequence>
<evidence type="ECO:0000256" key="6">
    <source>
        <dbReference type="SAM" id="SignalP"/>
    </source>
</evidence>
<feature type="signal peptide" evidence="6">
    <location>
        <begin position="1"/>
        <end position="19"/>
    </location>
</feature>
<keyword evidence="2" id="KW-0645">Protease</keyword>
<gene>
    <name evidence="8" type="primary">BACE1_1</name>
    <name evidence="8" type="ORF">PIB30_002715</name>
</gene>
<dbReference type="PANTHER" id="PTHR47967">
    <property type="entry name" value="OS07G0603500 PROTEIN-RELATED"/>
    <property type="match status" value="1"/>
</dbReference>
<keyword evidence="3" id="KW-0064">Aspartyl protease</keyword>
<evidence type="ECO:0000313" key="8">
    <source>
        <dbReference type="EMBL" id="MED6118465.1"/>
    </source>
</evidence>
<dbReference type="Proteomes" id="UP001341840">
    <property type="component" value="Unassembled WGS sequence"/>
</dbReference>
<dbReference type="InterPro" id="IPR051708">
    <property type="entry name" value="Plant_Aspart_Prot_A1"/>
</dbReference>
<keyword evidence="9" id="KW-1185">Reference proteome</keyword>
<dbReference type="InterPro" id="IPR032799">
    <property type="entry name" value="TAXi_C"/>
</dbReference>
<comment type="caution">
    <text evidence="8">The sequence shown here is derived from an EMBL/GenBank/DDBJ whole genome shotgun (WGS) entry which is preliminary data.</text>
</comment>
<dbReference type="InterPro" id="IPR034161">
    <property type="entry name" value="Pepsin-like_plant"/>
</dbReference>
<accession>A0ABU6R271</accession>
<evidence type="ECO:0000256" key="3">
    <source>
        <dbReference type="ARBA" id="ARBA00022750"/>
    </source>
</evidence>
<evidence type="ECO:0000256" key="1">
    <source>
        <dbReference type="ARBA" id="ARBA00007447"/>
    </source>
</evidence>
<dbReference type="CDD" id="cd05476">
    <property type="entry name" value="pepsin_A_like_plant"/>
    <property type="match status" value="1"/>
</dbReference>
<dbReference type="InterPro" id="IPR033121">
    <property type="entry name" value="PEPTIDASE_A1"/>
</dbReference>
<evidence type="ECO:0000259" key="7">
    <source>
        <dbReference type="PROSITE" id="PS51767"/>
    </source>
</evidence>
<organism evidence="8 9">
    <name type="scientific">Stylosanthes scabra</name>
    <dbReference type="NCBI Taxonomy" id="79078"/>
    <lineage>
        <taxon>Eukaryota</taxon>
        <taxon>Viridiplantae</taxon>
        <taxon>Streptophyta</taxon>
        <taxon>Embryophyta</taxon>
        <taxon>Tracheophyta</taxon>
        <taxon>Spermatophyta</taxon>
        <taxon>Magnoliopsida</taxon>
        <taxon>eudicotyledons</taxon>
        <taxon>Gunneridae</taxon>
        <taxon>Pentapetalae</taxon>
        <taxon>rosids</taxon>
        <taxon>fabids</taxon>
        <taxon>Fabales</taxon>
        <taxon>Fabaceae</taxon>
        <taxon>Papilionoideae</taxon>
        <taxon>50 kb inversion clade</taxon>
        <taxon>dalbergioids sensu lato</taxon>
        <taxon>Dalbergieae</taxon>
        <taxon>Pterocarpus clade</taxon>
        <taxon>Stylosanthes</taxon>
    </lineage>
</organism>
<dbReference type="PANTHER" id="PTHR47967:SF91">
    <property type="entry name" value="PEPTIDASE A1 DOMAIN-CONTAINING PROTEIN"/>
    <property type="match status" value="1"/>
</dbReference>
<dbReference type="InterPro" id="IPR021109">
    <property type="entry name" value="Peptidase_aspartic_dom_sf"/>
</dbReference>
<dbReference type="PROSITE" id="PS51767">
    <property type="entry name" value="PEPTIDASE_A1"/>
    <property type="match status" value="1"/>
</dbReference>
<dbReference type="Pfam" id="PF14543">
    <property type="entry name" value="TAXi_N"/>
    <property type="match status" value="1"/>
</dbReference>
<keyword evidence="4" id="KW-0378">Hydrolase</keyword>
<keyword evidence="6" id="KW-0732">Signal</keyword>
<name>A0ABU6R271_9FABA</name>
<dbReference type="Gene3D" id="2.40.70.10">
    <property type="entry name" value="Acid Proteases"/>
    <property type="match status" value="2"/>
</dbReference>
<evidence type="ECO:0000313" key="9">
    <source>
        <dbReference type="Proteomes" id="UP001341840"/>
    </source>
</evidence>
<evidence type="ECO:0000256" key="4">
    <source>
        <dbReference type="ARBA" id="ARBA00022801"/>
    </source>
</evidence>
<feature type="chain" id="PRO_5047180922" evidence="6">
    <location>
        <begin position="20"/>
        <end position="478"/>
    </location>
</feature>
<evidence type="ECO:0000256" key="5">
    <source>
        <dbReference type="ARBA" id="ARBA00023180"/>
    </source>
</evidence>
<dbReference type="SUPFAM" id="SSF50630">
    <property type="entry name" value="Acid proteases"/>
    <property type="match status" value="1"/>
</dbReference>
<reference evidence="8 9" key="1">
    <citation type="journal article" date="2023" name="Plants (Basel)">
        <title>Bridging the Gap: Combining Genomics and Transcriptomics Approaches to Understand Stylosanthes scabra, an Orphan Legume from the Brazilian Caatinga.</title>
        <authorList>
            <person name="Ferreira-Neto J.R.C."/>
            <person name="da Silva M.D."/>
            <person name="Binneck E."/>
            <person name="de Melo N.F."/>
            <person name="da Silva R.H."/>
            <person name="de Melo A.L.T.M."/>
            <person name="Pandolfi V."/>
            <person name="Bustamante F.O."/>
            <person name="Brasileiro-Vidal A.C."/>
            <person name="Benko-Iseppon A.M."/>
        </authorList>
    </citation>
    <scope>NUCLEOTIDE SEQUENCE [LARGE SCALE GENOMIC DNA]</scope>
    <source>
        <tissue evidence="8">Leaves</tissue>
    </source>
</reference>
<evidence type="ECO:0000256" key="2">
    <source>
        <dbReference type="ARBA" id="ARBA00022670"/>
    </source>
</evidence>
<protein>
    <submittedName>
        <fullName evidence="8">Beta-site APP-cleaving enzyme</fullName>
    </submittedName>
</protein>
<keyword evidence="5" id="KW-0325">Glycoprotein</keyword>
<dbReference type="Pfam" id="PF14541">
    <property type="entry name" value="TAXi_C"/>
    <property type="match status" value="1"/>
</dbReference>
<comment type="similarity">
    <text evidence="1">Belongs to the peptidase A1 family.</text>
</comment>
<proteinExistence type="inferred from homology"/>
<dbReference type="EMBL" id="JASCZI010030213">
    <property type="protein sequence ID" value="MED6118465.1"/>
    <property type="molecule type" value="Genomic_DNA"/>
</dbReference>